<organism evidence="1 2">
    <name type="scientific">Trapa incisa</name>
    <dbReference type="NCBI Taxonomy" id="236973"/>
    <lineage>
        <taxon>Eukaryota</taxon>
        <taxon>Viridiplantae</taxon>
        <taxon>Streptophyta</taxon>
        <taxon>Embryophyta</taxon>
        <taxon>Tracheophyta</taxon>
        <taxon>Spermatophyta</taxon>
        <taxon>Magnoliopsida</taxon>
        <taxon>eudicotyledons</taxon>
        <taxon>Gunneridae</taxon>
        <taxon>Pentapetalae</taxon>
        <taxon>rosids</taxon>
        <taxon>malvids</taxon>
        <taxon>Myrtales</taxon>
        <taxon>Lythraceae</taxon>
        <taxon>Trapa</taxon>
    </lineage>
</organism>
<proteinExistence type="predicted"/>
<protein>
    <submittedName>
        <fullName evidence="1">Uncharacterized protein</fullName>
    </submittedName>
</protein>
<evidence type="ECO:0000313" key="1">
    <source>
        <dbReference type="EMBL" id="KAK4754286.1"/>
    </source>
</evidence>
<dbReference type="EMBL" id="JAXIOK010000015">
    <property type="protein sequence ID" value="KAK4754286.1"/>
    <property type="molecule type" value="Genomic_DNA"/>
</dbReference>
<reference evidence="1 2" key="1">
    <citation type="journal article" date="2023" name="Hortic Res">
        <title>Pangenome of water caltrop reveals structural variations and asymmetric subgenome divergence after allopolyploidization.</title>
        <authorList>
            <person name="Zhang X."/>
            <person name="Chen Y."/>
            <person name="Wang L."/>
            <person name="Yuan Y."/>
            <person name="Fang M."/>
            <person name="Shi L."/>
            <person name="Lu R."/>
            <person name="Comes H.P."/>
            <person name="Ma Y."/>
            <person name="Chen Y."/>
            <person name="Huang G."/>
            <person name="Zhou Y."/>
            <person name="Zheng Z."/>
            <person name="Qiu Y."/>
        </authorList>
    </citation>
    <scope>NUCLEOTIDE SEQUENCE [LARGE SCALE GENOMIC DNA]</scope>
    <source>
        <tissue evidence="1">Roots</tissue>
    </source>
</reference>
<dbReference type="AlphaFoldDB" id="A0AAN7JUN7"/>
<gene>
    <name evidence="1" type="ORF">SAY87_002390</name>
</gene>
<comment type="caution">
    <text evidence="1">The sequence shown here is derived from an EMBL/GenBank/DDBJ whole genome shotgun (WGS) entry which is preliminary data.</text>
</comment>
<keyword evidence="2" id="KW-1185">Reference proteome</keyword>
<name>A0AAN7JUN7_9MYRT</name>
<evidence type="ECO:0000313" key="2">
    <source>
        <dbReference type="Proteomes" id="UP001345219"/>
    </source>
</evidence>
<accession>A0AAN7JUN7</accession>
<dbReference type="Proteomes" id="UP001345219">
    <property type="component" value="Chromosome 2"/>
</dbReference>
<sequence>MKMLRFSGLVPTVYDDSATINEFKKNKGGKMHSQVYFLSVVGLSQACIVVEMDIIVQQHCSKLRTSKNGLKF</sequence>